<dbReference type="Proteomes" id="UP001148018">
    <property type="component" value="Unassembled WGS sequence"/>
</dbReference>
<protein>
    <submittedName>
        <fullName evidence="1">Uncharacterized protein</fullName>
    </submittedName>
</protein>
<sequence length="103" mass="11456">MVRHFEPLLWALKKYFFKPEAETVIVNVSSCPCRILLRPDPTVSGTPEGGMASFLRTVAFTMVTVERGRRVRNPASASVTHAIAMRSGRRPIVTSSSPCTMYK</sequence>
<reference evidence="1" key="1">
    <citation type="submission" date="2022-07" db="EMBL/GenBank/DDBJ databases">
        <title>Chromosome-level genome of Muraenolepis orangiensis.</title>
        <authorList>
            <person name="Kim J."/>
        </authorList>
    </citation>
    <scope>NUCLEOTIDE SEQUENCE</scope>
    <source>
        <strain evidence="1">KU_S4_2022</strain>
        <tissue evidence="1">Muscle</tissue>
    </source>
</reference>
<organism evidence="1 2">
    <name type="scientific">Muraenolepis orangiensis</name>
    <name type="common">Patagonian moray cod</name>
    <dbReference type="NCBI Taxonomy" id="630683"/>
    <lineage>
        <taxon>Eukaryota</taxon>
        <taxon>Metazoa</taxon>
        <taxon>Chordata</taxon>
        <taxon>Craniata</taxon>
        <taxon>Vertebrata</taxon>
        <taxon>Euteleostomi</taxon>
        <taxon>Actinopterygii</taxon>
        <taxon>Neopterygii</taxon>
        <taxon>Teleostei</taxon>
        <taxon>Neoteleostei</taxon>
        <taxon>Acanthomorphata</taxon>
        <taxon>Zeiogadaria</taxon>
        <taxon>Gadariae</taxon>
        <taxon>Gadiformes</taxon>
        <taxon>Muraenolepidoidei</taxon>
        <taxon>Muraenolepididae</taxon>
        <taxon>Muraenolepis</taxon>
    </lineage>
</organism>
<evidence type="ECO:0000313" key="1">
    <source>
        <dbReference type="EMBL" id="KAJ3609161.1"/>
    </source>
</evidence>
<gene>
    <name evidence="1" type="ORF">NHX12_023685</name>
</gene>
<name>A0A9Q0IU19_9TELE</name>
<accession>A0A9Q0IU19</accession>
<evidence type="ECO:0000313" key="2">
    <source>
        <dbReference type="Proteomes" id="UP001148018"/>
    </source>
</evidence>
<dbReference type="EMBL" id="JANIIK010000039">
    <property type="protein sequence ID" value="KAJ3609161.1"/>
    <property type="molecule type" value="Genomic_DNA"/>
</dbReference>
<comment type="caution">
    <text evidence="1">The sequence shown here is derived from an EMBL/GenBank/DDBJ whole genome shotgun (WGS) entry which is preliminary data.</text>
</comment>
<dbReference type="AlphaFoldDB" id="A0A9Q0IU19"/>
<proteinExistence type="predicted"/>
<keyword evidence="2" id="KW-1185">Reference proteome</keyword>